<dbReference type="Proteomes" id="UP000887580">
    <property type="component" value="Unplaced"/>
</dbReference>
<organism evidence="1 2">
    <name type="scientific">Panagrolaimus sp. PS1159</name>
    <dbReference type="NCBI Taxonomy" id="55785"/>
    <lineage>
        <taxon>Eukaryota</taxon>
        <taxon>Metazoa</taxon>
        <taxon>Ecdysozoa</taxon>
        <taxon>Nematoda</taxon>
        <taxon>Chromadorea</taxon>
        <taxon>Rhabditida</taxon>
        <taxon>Tylenchina</taxon>
        <taxon>Panagrolaimomorpha</taxon>
        <taxon>Panagrolaimoidea</taxon>
        <taxon>Panagrolaimidae</taxon>
        <taxon>Panagrolaimus</taxon>
    </lineage>
</organism>
<proteinExistence type="predicted"/>
<evidence type="ECO:0000313" key="1">
    <source>
        <dbReference type="Proteomes" id="UP000887580"/>
    </source>
</evidence>
<evidence type="ECO:0000313" key="2">
    <source>
        <dbReference type="WBParaSite" id="PS1159_v2.g21611.t2"/>
    </source>
</evidence>
<dbReference type="WBParaSite" id="PS1159_v2.g21611.t2">
    <property type="protein sequence ID" value="PS1159_v2.g21611.t2"/>
    <property type="gene ID" value="PS1159_v2.g21611"/>
</dbReference>
<name>A0AC35FWK2_9BILA</name>
<sequence>MSSTPKEKSKVPFRALLGRIFNNSNNGNNGNEPESSKAASISSPTIGHPYNTVHKVHVKYDGAEFIGLPPEWLVLLHRDLSEVDQKENPTAVVTALKFYASAMMQNKDDKFLVTAKSVCPSDDDIDVDLNVNKPAATKSAQADKIFHENSKNSSSSISESVSLPPTLSTSSSEPPISQELPSDIILPDEQIRNAMENRSPVPPIPPARNKIPKSNNNVVVTKNPPPLPPKPK</sequence>
<reference evidence="2" key="1">
    <citation type="submission" date="2022-11" db="UniProtKB">
        <authorList>
            <consortium name="WormBaseParasite"/>
        </authorList>
    </citation>
    <scope>IDENTIFICATION</scope>
</reference>
<accession>A0AC35FWK2</accession>
<protein>
    <submittedName>
        <fullName evidence="2">CRIB domain-containing protein</fullName>
    </submittedName>
</protein>